<evidence type="ECO:0000256" key="6">
    <source>
        <dbReference type="SAM" id="Phobius"/>
    </source>
</evidence>
<gene>
    <name evidence="8" type="ORF">INT43_008907</name>
</gene>
<dbReference type="Pfam" id="PF07690">
    <property type="entry name" value="MFS_1"/>
    <property type="match status" value="1"/>
</dbReference>
<feature type="transmembrane region" description="Helical" evidence="6">
    <location>
        <begin position="521"/>
        <end position="543"/>
    </location>
</feature>
<evidence type="ECO:0000313" key="9">
    <source>
        <dbReference type="Proteomes" id="UP000654370"/>
    </source>
</evidence>
<dbReference type="PANTHER" id="PTHR23511:SF5">
    <property type="entry name" value="MAJOR FACILITATOR-TYPE TRANSPORTER HXNZ-RELATED"/>
    <property type="match status" value="1"/>
</dbReference>
<reference evidence="8" key="1">
    <citation type="submission" date="2020-12" db="EMBL/GenBank/DDBJ databases">
        <title>Metabolic potential, ecology and presence of endohyphal bacteria is reflected in genomic diversity of Mucoromycotina.</title>
        <authorList>
            <person name="Muszewska A."/>
            <person name="Okrasinska A."/>
            <person name="Steczkiewicz K."/>
            <person name="Drgas O."/>
            <person name="Orlowska M."/>
            <person name="Perlinska-Lenart U."/>
            <person name="Aleksandrzak-Piekarczyk T."/>
            <person name="Szatraj K."/>
            <person name="Zielenkiewicz U."/>
            <person name="Pilsyk S."/>
            <person name="Malc E."/>
            <person name="Mieczkowski P."/>
            <person name="Kruszewska J.S."/>
            <person name="Biernat P."/>
            <person name="Pawlowska J."/>
        </authorList>
    </citation>
    <scope>NUCLEOTIDE SEQUENCE</scope>
    <source>
        <strain evidence="8">WA0000067209</strain>
    </source>
</reference>
<feature type="transmembrane region" description="Helical" evidence="6">
    <location>
        <begin position="466"/>
        <end position="486"/>
    </location>
</feature>
<evidence type="ECO:0000256" key="5">
    <source>
        <dbReference type="ARBA" id="ARBA00023136"/>
    </source>
</evidence>
<dbReference type="CDD" id="cd17316">
    <property type="entry name" value="MFS_SV2_like"/>
    <property type="match status" value="1"/>
</dbReference>
<dbReference type="InterPro" id="IPR011701">
    <property type="entry name" value="MFS"/>
</dbReference>
<feature type="transmembrane region" description="Helical" evidence="6">
    <location>
        <begin position="555"/>
        <end position="580"/>
    </location>
</feature>
<name>A0A8H7PXL5_MORIS</name>
<feature type="transmembrane region" description="Helical" evidence="6">
    <location>
        <begin position="234"/>
        <end position="258"/>
    </location>
</feature>
<evidence type="ECO:0000256" key="3">
    <source>
        <dbReference type="ARBA" id="ARBA00022692"/>
    </source>
</evidence>
<evidence type="ECO:0000256" key="4">
    <source>
        <dbReference type="ARBA" id="ARBA00022989"/>
    </source>
</evidence>
<accession>A0A8H7PXL5</accession>
<keyword evidence="9" id="KW-1185">Reference proteome</keyword>
<evidence type="ECO:0000259" key="7">
    <source>
        <dbReference type="PROSITE" id="PS50850"/>
    </source>
</evidence>
<keyword evidence="5 6" id="KW-0472">Membrane</keyword>
<proteinExistence type="predicted"/>
<sequence>MNGKSRYSAEFAQLPTTDIDEYPPDRTTFDESRDIEEELLHGQIAMPPESRGSDNQLDILTTQVGYGSFQKKLLVLCGFGWLADNVSVHYSPLSHVSCIANIVCLLMRFDVLDVVTADKFKFVCGLQQCIAIILPRVQDHFAVDDRIIGMLSSAIFMGMMFGALFWGTYSDSNGRKTPFNLTLTITAIFGIAASFAPTFWSLCVFLFFLGFGVGGNMPTDGALFLEFLPKSYHYLLTFMSVFFSFGAVIASILGFAILPYTSCPEGTADDPNPSCDLSTQNRGWRYMLFATGLVTTFMVLCRSVFFHLPETPKFLVSRNKKREAAEVLQAIANANGVNMTITTADLPDYCSPVKMYSITDSDDESLGEDGVKHASLDATDDTSPILSPIGVNKSRKPTTIGGKIKAVLSPEKLLVLFSEKWRVTTILVWAIWTFTAVAFTMFNVFLPKYLEMLGFAGEAPPTRADVYWDYMIYSIAGVPGSVMASWMIETKLGRKGTMALSAFGSSGALFIFSVISSRVTMLLSSSAVSFLATLLYAVIYGYTPEVFTTEVRGTAVGTASALGRIAGIISPIVSGILLTISTVLPLYVSVVGFILVGGCVLLLPVETRKAR</sequence>
<feature type="transmembrane region" description="Helical" evidence="6">
    <location>
        <begin position="286"/>
        <end position="308"/>
    </location>
</feature>
<dbReference type="EMBL" id="JAEPQZ010000005">
    <property type="protein sequence ID" value="KAG2181324.1"/>
    <property type="molecule type" value="Genomic_DNA"/>
</dbReference>
<dbReference type="SUPFAM" id="SSF103473">
    <property type="entry name" value="MFS general substrate transporter"/>
    <property type="match status" value="1"/>
</dbReference>
<keyword evidence="4 6" id="KW-1133">Transmembrane helix</keyword>
<dbReference type="InterPro" id="IPR036259">
    <property type="entry name" value="MFS_trans_sf"/>
</dbReference>
<feature type="domain" description="Major facilitator superfamily (MFS) profile" evidence="7">
    <location>
        <begin position="96"/>
        <end position="609"/>
    </location>
</feature>
<feature type="transmembrane region" description="Helical" evidence="6">
    <location>
        <begin position="147"/>
        <end position="167"/>
    </location>
</feature>
<dbReference type="AlphaFoldDB" id="A0A8H7PXL5"/>
<dbReference type="GO" id="GO:0016020">
    <property type="term" value="C:membrane"/>
    <property type="evidence" value="ECO:0007669"/>
    <property type="project" value="UniProtKB-SubCell"/>
</dbReference>
<dbReference type="InterPro" id="IPR020846">
    <property type="entry name" value="MFS_dom"/>
</dbReference>
<dbReference type="PANTHER" id="PTHR23511">
    <property type="entry name" value="SYNAPTIC VESICLE GLYCOPROTEIN 2"/>
    <property type="match status" value="1"/>
</dbReference>
<evidence type="ECO:0000256" key="2">
    <source>
        <dbReference type="ARBA" id="ARBA00022448"/>
    </source>
</evidence>
<comment type="subcellular location">
    <subcellularLocation>
        <location evidence="1">Membrane</location>
        <topology evidence="1">Multi-pass membrane protein</topology>
    </subcellularLocation>
</comment>
<dbReference type="Proteomes" id="UP000654370">
    <property type="component" value="Unassembled WGS sequence"/>
</dbReference>
<keyword evidence="2" id="KW-0813">Transport</keyword>
<feature type="transmembrane region" description="Helical" evidence="6">
    <location>
        <begin position="426"/>
        <end position="446"/>
    </location>
</feature>
<dbReference type="GO" id="GO:0022857">
    <property type="term" value="F:transmembrane transporter activity"/>
    <property type="evidence" value="ECO:0007669"/>
    <property type="project" value="InterPro"/>
</dbReference>
<evidence type="ECO:0000313" key="8">
    <source>
        <dbReference type="EMBL" id="KAG2181324.1"/>
    </source>
</evidence>
<protein>
    <recommendedName>
        <fullName evidence="7">Major facilitator superfamily (MFS) profile domain-containing protein</fullName>
    </recommendedName>
</protein>
<organism evidence="8 9">
    <name type="scientific">Mortierella isabellina</name>
    <name type="common">Filamentous fungus</name>
    <name type="synonym">Umbelopsis isabellina</name>
    <dbReference type="NCBI Taxonomy" id="91625"/>
    <lineage>
        <taxon>Eukaryota</taxon>
        <taxon>Fungi</taxon>
        <taxon>Fungi incertae sedis</taxon>
        <taxon>Mucoromycota</taxon>
        <taxon>Mucoromycotina</taxon>
        <taxon>Umbelopsidomycetes</taxon>
        <taxon>Umbelopsidales</taxon>
        <taxon>Umbelopsidaceae</taxon>
        <taxon>Umbelopsis</taxon>
    </lineage>
</organism>
<dbReference type="PROSITE" id="PS50850">
    <property type="entry name" value="MFS"/>
    <property type="match status" value="1"/>
</dbReference>
<dbReference type="Gene3D" id="1.20.1250.20">
    <property type="entry name" value="MFS general substrate transporter like domains"/>
    <property type="match status" value="1"/>
</dbReference>
<feature type="transmembrane region" description="Helical" evidence="6">
    <location>
        <begin position="498"/>
        <end position="515"/>
    </location>
</feature>
<feature type="transmembrane region" description="Helical" evidence="6">
    <location>
        <begin position="586"/>
        <end position="605"/>
    </location>
</feature>
<comment type="caution">
    <text evidence="8">The sequence shown here is derived from an EMBL/GenBank/DDBJ whole genome shotgun (WGS) entry which is preliminary data.</text>
</comment>
<keyword evidence="3 6" id="KW-0812">Transmembrane</keyword>
<feature type="transmembrane region" description="Helical" evidence="6">
    <location>
        <begin position="187"/>
        <end position="213"/>
    </location>
</feature>
<dbReference type="OrthoDB" id="3936150at2759"/>
<evidence type="ECO:0000256" key="1">
    <source>
        <dbReference type="ARBA" id="ARBA00004141"/>
    </source>
</evidence>